<evidence type="ECO:0000256" key="1">
    <source>
        <dbReference type="SAM" id="SignalP"/>
    </source>
</evidence>
<dbReference type="GO" id="GO:0006629">
    <property type="term" value="P:lipid metabolic process"/>
    <property type="evidence" value="ECO:0007669"/>
    <property type="project" value="InterPro"/>
</dbReference>
<evidence type="ECO:0000313" key="2">
    <source>
        <dbReference type="EMBL" id="CAF4070653.1"/>
    </source>
</evidence>
<dbReference type="SUPFAM" id="SSF51695">
    <property type="entry name" value="PLC-like phosphodiesterases"/>
    <property type="match status" value="1"/>
</dbReference>
<organism evidence="2 3">
    <name type="scientific">Adineta steineri</name>
    <dbReference type="NCBI Taxonomy" id="433720"/>
    <lineage>
        <taxon>Eukaryota</taxon>
        <taxon>Metazoa</taxon>
        <taxon>Spiralia</taxon>
        <taxon>Gnathifera</taxon>
        <taxon>Rotifera</taxon>
        <taxon>Eurotatoria</taxon>
        <taxon>Bdelloidea</taxon>
        <taxon>Adinetida</taxon>
        <taxon>Adinetidae</taxon>
        <taxon>Adineta</taxon>
    </lineage>
</organism>
<dbReference type="Proteomes" id="UP000663881">
    <property type="component" value="Unassembled WGS sequence"/>
</dbReference>
<proteinExistence type="predicted"/>
<feature type="signal peptide" evidence="1">
    <location>
        <begin position="1"/>
        <end position="26"/>
    </location>
</feature>
<comment type="caution">
    <text evidence="2">The sequence shown here is derived from an EMBL/GenBank/DDBJ whole genome shotgun (WGS) entry which is preliminary data.</text>
</comment>
<gene>
    <name evidence="2" type="ORF">OKA104_LOCUS33953</name>
</gene>
<name>A0A819T288_9BILA</name>
<protein>
    <submittedName>
        <fullName evidence="2">Uncharacterized protein</fullName>
    </submittedName>
</protein>
<accession>A0A819T288</accession>
<keyword evidence="1" id="KW-0732">Signal</keyword>
<dbReference type="Gene3D" id="3.20.20.190">
    <property type="entry name" value="Phosphatidylinositol (PI) phosphodiesterase"/>
    <property type="match status" value="2"/>
</dbReference>
<sequence length="330" mass="36738">MRHQQLNIVTFLWFSIQLLLMNELEAAKTKDPFYVIAHMANNHETLDWAVSQGANGIESDFQFNNDGYPSVIEHGWPCDCSVNTYKDSICRHGLDRKCSGPKARNDPTAHVRHVAQLKGVALFIIDSKIKAKLGNRLVKAGKKIISFLDKNLFKYGYKGKVIIGCSKVDTFEYIKGAVIAANNSANKDHYFFTFDGEGDDYKNIINGEHGMTYIWTLDKESSMKDYINRGVQGTITNRIALAKRVAVSMGVSMANVSTPPVDKCDCDCHKGGCTISWPAPSKKACKCRYKDLMWTCEASLVDCDVSLPKCLNPDASKEAYQLGQGDCDGY</sequence>
<feature type="chain" id="PRO_5032715302" evidence="1">
    <location>
        <begin position="27"/>
        <end position="330"/>
    </location>
</feature>
<dbReference type="InterPro" id="IPR017946">
    <property type="entry name" value="PLC-like_Pdiesterase_TIM-brl"/>
</dbReference>
<dbReference type="AlphaFoldDB" id="A0A819T288"/>
<dbReference type="GO" id="GO:0008081">
    <property type="term" value="F:phosphoric diester hydrolase activity"/>
    <property type="evidence" value="ECO:0007669"/>
    <property type="project" value="InterPro"/>
</dbReference>
<reference evidence="2" key="1">
    <citation type="submission" date="2021-02" db="EMBL/GenBank/DDBJ databases">
        <authorList>
            <person name="Nowell W R."/>
        </authorList>
    </citation>
    <scope>NUCLEOTIDE SEQUENCE</scope>
</reference>
<dbReference type="EMBL" id="CAJOAY010004456">
    <property type="protein sequence ID" value="CAF4070653.1"/>
    <property type="molecule type" value="Genomic_DNA"/>
</dbReference>
<evidence type="ECO:0000313" key="3">
    <source>
        <dbReference type="Proteomes" id="UP000663881"/>
    </source>
</evidence>